<dbReference type="EMBL" id="JAEUGD010000066">
    <property type="protein sequence ID" value="MBL6449257.1"/>
    <property type="molecule type" value="Genomic_DNA"/>
</dbReference>
<reference evidence="2" key="1">
    <citation type="submission" date="2021-01" db="EMBL/GenBank/DDBJ databases">
        <title>Fulvivirga kasyanovii gen. nov., sp nov., a novel member of the phylum Bacteroidetes isolated from seawater in a mussel farm.</title>
        <authorList>
            <person name="Zhao L.-H."/>
            <person name="Wang Z.-J."/>
        </authorList>
    </citation>
    <scope>NUCLEOTIDE SEQUENCE</scope>
    <source>
        <strain evidence="2">29W222</strain>
    </source>
</reference>
<accession>A0A937G231</accession>
<dbReference type="PANTHER" id="PTHR39328">
    <property type="entry name" value="BLL2871 PROTEIN"/>
    <property type="match status" value="1"/>
</dbReference>
<keyword evidence="1" id="KW-0732">Signal</keyword>
<comment type="caution">
    <text evidence="2">The sequence shown here is derived from an EMBL/GenBank/DDBJ whole genome shotgun (WGS) entry which is preliminary data.</text>
</comment>
<feature type="chain" id="PRO_5036953046" evidence="1">
    <location>
        <begin position="20"/>
        <end position="329"/>
    </location>
</feature>
<dbReference type="InterPro" id="IPR029055">
    <property type="entry name" value="Ntn_hydrolases_N"/>
</dbReference>
<evidence type="ECO:0000313" key="3">
    <source>
        <dbReference type="Proteomes" id="UP000614216"/>
    </source>
</evidence>
<name>A0A937G231_9BACT</name>
<evidence type="ECO:0000313" key="2">
    <source>
        <dbReference type="EMBL" id="MBL6449257.1"/>
    </source>
</evidence>
<feature type="signal peptide" evidence="1">
    <location>
        <begin position="1"/>
        <end position="19"/>
    </location>
</feature>
<dbReference type="PANTHER" id="PTHR39328:SF1">
    <property type="entry name" value="BLL2871 PROTEIN"/>
    <property type="match status" value="1"/>
</dbReference>
<dbReference type="SUPFAM" id="SSF56235">
    <property type="entry name" value="N-terminal nucleophile aminohydrolases (Ntn hydrolases)"/>
    <property type="match status" value="1"/>
</dbReference>
<dbReference type="RefSeq" id="WP_202858789.1">
    <property type="nucleotide sequence ID" value="NZ_JAEUGD010000066.1"/>
</dbReference>
<dbReference type="Gene3D" id="1.25.40.10">
    <property type="entry name" value="Tetratricopeptide repeat domain"/>
    <property type="match status" value="1"/>
</dbReference>
<protein>
    <submittedName>
        <fullName evidence="2">DUF1028 domain-containing protein</fullName>
    </submittedName>
</protein>
<dbReference type="Gene3D" id="3.60.20.10">
    <property type="entry name" value="Glutamine Phosphoribosylpyrophosphate, subunit 1, domain 1"/>
    <property type="match status" value="1"/>
</dbReference>
<dbReference type="Proteomes" id="UP000614216">
    <property type="component" value="Unassembled WGS sequence"/>
</dbReference>
<proteinExistence type="predicted"/>
<evidence type="ECO:0000256" key="1">
    <source>
        <dbReference type="SAM" id="SignalP"/>
    </source>
</evidence>
<gene>
    <name evidence="2" type="ORF">JMN32_23305</name>
</gene>
<dbReference type="InterPro" id="IPR011990">
    <property type="entry name" value="TPR-like_helical_dom_sf"/>
</dbReference>
<dbReference type="AlphaFoldDB" id="A0A937G231"/>
<dbReference type="InterPro" id="IPR010430">
    <property type="entry name" value="DUF1028"/>
</dbReference>
<dbReference type="Pfam" id="PF06267">
    <property type="entry name" value="DUF1028"/>
    <property type="match status" value="1"/>
</dbReference>
<keyword evidence="3" id="KW-1185">Reference proteome</keyword>
<sequence length="329" mass="36761">MLKLITSLVLLFMVRPVASQLYLQKEPFAHTYSIVARDPDTGEMAVGVQSHWFSVGTAVSWGEAGIGVIATQSFTNKSFGPRGLELLKKGKTAEQVLKILLKSDEGREVRQVAIMDANGNVATHTGDNCIKYAGHQQGDNYSVQANMMLNKDVWPAMAAAFEKSRKLPLAERVLIALEAGEEAGGDIRGRQSAALIVVKGKPEENSWDDPMIDLRVDDSAEPLVELKRLLKIYRAYEHMNKGDLAVEVGDMSLALQEYGKAESMFPENLEMQYWKAVALANNDKLEEALSIFKRIFREDENWRELTARLPDAGLLDLKKRELKKILKQQ</sequence>
<dbReference type="SUPFAM" id="SSF48452">
    <property type="entry name" value="TPR-like"/>
    <property type="match status" value="1"/>
</dbReference>
<dbReference type="Pfam" id="PF14559">
    <property type="entry name" value="TPR_19"/>
    <property type="match status" value="1"/>
</dbReference>
<organism evidence="2 3">
    <name type="scientific">Fulvivirga marina</name>
    <dbReference type="NCBI Taxonomy" id="2494733"/>
    <lineage>
        <taxon>Bacteria</taxon>
        <taxon>Pseudomonadati</taxon>
        <taxon>Bacteroidota</taxon>
        <taxon>Cytophagia</taxon>
        <taxon>Cytophagales</taxon>
        <taxon>Fulvivirgaceae</taxon>
        <taxon>Fulvivirga</taxon>
    </lineage>
</organism>